<comment type="caution">
    <text evidence="1">The sequence shown here is derived from an EMBL/GenBank/DDBJ whole genome shotgun (WGS) entry which is preliminary data.</text>
</comment>
<name>A0ABW0VFG9_9ACTN</name>
<accession>A0ABW0VFG9</accession>
<evidence type="ECO:0000313" key="2">
    <source>
        <dbReference type="Proteomes" id="UP001596066"/>
    </source>
</evidence>
<dbReference type="InterPro" id="IPR046828">
    <property type="entry name" value="RepSA"/>
</dbReference>
<reference evidence="2" key="1">
    <citation type="journal article" date="2019" name="Int. J. Syst. Evol. Microbiol.">
        <title>The Global Catalogue of Microorganisms (GCM) 10K type strain sequencing project: providing services to taxonomists for standard genome sequencing and annotation.</title>
        <authorList>
            <consortium name="The Broad Institute Genomics Platform"/>
            <consortium name="The Broad Institute Genome Sequencing Center for Infectious Disease"/>
            <person name="Wu L."/>
            <person name="Ma J."/>
        </authorList>
    </citation>
    <scope>NUCLEOTIDE SEQUENCE [LARGE SCALE GENOMIC DNA]</scope>
    <source>
        <strain evidence="2">CGMCC 4.1622</strain>
    </source>
</reference>
<evidence type="ECO:0000313" key="1">
    <source>
        <dbReference type="EMBL" id="MFC5644283.1"/>
    </source>
</evidence>
<sequence>MTAHSGNPHTDPDARRAHLNREARLRALPDVDRDLVRLGELPDLRRWLDQIRATGGCAHPIHLAGHTTTYDPATGEVLRHYSTATEPGGRLLVRCRNRRATRCVPCSREHSGDTFHLVQAGLSGGKGVPDTVRKHPRLFVTLTAPSFGPVHRTDHCHPAWRGTCQHGTRQGCGLPHPDTDPLIGQPLCPDCYDYVGHVLWNATAPALWKAFRDNLYHHLATWAGVGRTAVRALVRVSAAKVAEYQKRGAIHFHAVIRLDGPGGPNEPPPMWATTDLLLETVRSAAAVVALAPPPSAAYGDHRLRFGAQLDAHPLTAGDGGRITDGAVAAYVAKYTSKSVETAGAVDRRIESRAEIRALKVAPHVRALIATAWRLGALPELEHLRLRAWAHMLGYRGHCLTKTRAYSTTYGQLRADRAEHARSLASGTRALVADWDNDTSTEAAWRFLGVGHDNHAQALIAAGIAEDMAIARQRRATDDA</sequence>
<dbReference type="EMBL" id="JBHSOC010000044">
    <property type="protein sequence ID" value="MFC5644283.1"/>
    <property type="molecule type" value="Genomic_DNA"/>
</dbReference>
<dbReference type="Pfam" id="PF20199">
    <property type="entry name" value="RepSA"/>
    <property type="match status" value="1"/>
</dbReference>
<dbReference type="RefSeq" id="WP_346146989.1">
    <property type="nucleotide sequence ID" value="NZ_BAAAUA010000031.1"/>
</dbReference>
<gene>
    <name evidence="1" type="ORF">ACFPZF_23350</name>
</gene>
<protein>
    <submittedName>
        <fullName evidence="1">Replication initiator</fullName>
    </submittedName>
</protein>
<dbReference type="Proteomes" id="UP001596066">
    <property type="component" value="Unassembled WGS sequence"/>
</dbReference>
<proteinExistence type="predicted"/>
<keyword evidence="2" id="KW-1185">Reference proteome</keyword>
<organism evidence="1 2">
    <name type="scientific">Kitasatospora cinereorecta</name>
    <dbReference type="NCBI Taxonomy" id="285560"/>
    <lineage>
        <taxon>Bacteria</taxon>
        <taxon>Bacillati</taxon>
        <taxon>Actinomycetota</taxon>
        <taxon>Actinomycetes</taxon>
        <taxon>Kitasatosporales</taxon>
        <taxon>Streptomycetaceae</taxon>
        <taxon>Kitasatospora</taxon>
    </lineage>
</organism>